<dbReference type="Pfam" id="PF26354">
    <property type="entry name" value="DMF_alpha"/>
    <property type="match status" value="1"/>
</dbReference>
<accession>A0A6J6YB08</accession>
<name>A0A6J6YB08_9ZZZZ</name>
<organism evidence="3">
    <name type="scientific">freshwater metagenome</name>
    <dbReference type="NCBI Taxonomy" id="449393"/>
    <lineage>
        <taxon>unclassified sequences</taxon>
        <taxon>metagenomes</taxon>
        <taxon>ecological metagenomes</taxon>
    </lineage>
</organism>
<dbReference type="EMBL" id="CAFBQP010000031">
    <property type="protein sequence ID" value="CAB5060691.1"/>
    <property type="molecule type" value="Genomic_DNA"/>
</dbReference>
<dbReference type="AlphaFoldDB" id="A0A6J6YB08"/>
<dbReference type="EMBL" id="CAEZXX010000223">
    <property type="protein sequence ID" value="CAB4729563.1"/>
    <property type="molecule type" value="Genomic_DNA"/>
</dbReference>
<evidence type="ECO:0000313" key="3">
    <source>
        <dbReference type="EMBL" id="CAB4804648.1"/>
    </source>
</evidence>
<protein>
    <submittedName>
        <fullName evidence="3">Unannotated protein</fullName>
    </submittedName>
</protein>
<sequence>MSAPGGTMRTDLAKQNAITLETKRHMWRERIAPLITDELIEEHRRNPIGLHSAALDAVLYFVRSDPTPHLLRLVVIIVTPAQEWAIGEHSRQKGVPILVRPAIYTSIEEIEHAIFLERLRIVRQEFGS</sequence>
<reference evidence="3" key="1">
    <citation type="submission" date="2020-05" db="EMBL/GenBank/DDBJ databases">
        <authorList>
            <person name="Chiriac C."/>
            <person name="Salcher M."/>
            <person name="Ghai R."/>
            <person name="Kavagutti S V."/>
        </authorList>
    </citation>
    <scope>NUCLEOTIDE SEQUENCE</scope>
</reference>
<proteinExistence type="predicted"/>
<dbReference type="EMBL" id="CAFBON010000076">
    <property type="protein sequence ID" value="CAB4986580.1"/>
    <property type="molecule type" value="Genomic_DNA"/>
</dbReference>
<dbReference type="InterPro" id="IPR058713">
    <property type="entry name" value="DMF_alpha_dom"/>
</dbReference>
<feature type="domain" description="N,N-dimethylformamidase alpha subunit" evidence="1">
    <location>
        <begin position="23"/>
        <end position="122"/>
    </location>
</feature>
<gene>
    <name evidence="2" type="ORF">UFOPK2602_02252</name>
    <name evidence="3" type="ORF">UFOPK3001_01169</name>
    <name evidence="4" type="ORF">UFOPK3954_00886</name>
    <name evidence="5" type="ORF">UFOPK4306_00987</name>
</gene>
<evidence type="ECO:0000313" key="4">
    <source>
        <dbReference type="EMBL" id="CAB4986580.1"/>
    </source>
</evidence>
<dbReference type="EMBL" id="CAFAAJ010000065">
    <property type="protein sequence ID" value="CAB4804648.1"/>
    <property type="molecule type" value="Genomic_DNA"/>
</dbReference>
<evidence type="ECO:0000313" key="5">
    <source>
        <dbReference type="EMBL" id="CAB5060691.1"/>
    </source>
</evidence>
<evidence type="ECO:0000313" key="2">
    <source>
        <dbReference type="EMBL" id="CAB4729563.1"/>
    </source>
</evidence>
<evidence type="ECO:0000259" key="1">
    <source>
        <dbReference type="Pfam" id="PF26354"/>
    </source>
</evidence>